<dbReference type="InterPro" id="IPR036390">
    <property type="entry name" value="WH_DNA-bd_sf"/>
</dbReference>
<dbReference type="GO" id="GO:0005829">
    <property type="term" value="C:cytosol"/>
    <property type="evidence" value="ECO:0007669"/>
    <property type="project" value="TreeGrafter"/>
</dbReference>
<keyword evidence="2" id="KW-0238">DNA-binding</keyword>
<evidence type="ECO:0000313" key="5">
    <source>
        <dbReference type="EMBL" id="TFH91096.1"/>
    </source>
</evidence>
<gene>
    <name evidence="5" type="ORF">ELS82_13305</name>
</gene>
<reference evidence="5 6" key="1">
    <citation type="submission" date="2019-01" db="EMBL/GenBank/DDBJ databases">
        <title>Vibrio BEI176 sp. nov, a marine bacterium isolated from China: eastern marignal seas.</title>
        <authorList>
            <person name="Li B."/>
        </authorList>
    </citation>
    <scope>NUCLEOTIDE SEQUENCE [LARGE SCALE GENOMIC DNA]</scope>
    <source>
        <strain evidence="5 6">BEI176</strain>
    </source>
</reference>
<dbReference type="EMBL" id="SATR01000019">
    <property type="protein sequence ID" value="TFH91096.1"/>
    <property type="molecule type" value="Genomic_DNA"/>
</dbReference>
<dbReference type="InterPro" id="IPR011991">
    <property type="entry name" value="ArsR-like_HTH"/>
</dbReference>
<proteinExistence type="predicted"/>
<evidence type="ECO:0000256" key="3">
    <source>
        <dbReference type="ARBA" id="ARBA00023163"/>
    </source>
</evidence>
<evidence type="ECO:0000256" key="1">
    <source>
        <dbReference type="ARBA" id="ARBA00023015"/>
    </source>
</evidence>
<keyword evidence="3" id="KW-0804">Transcription</keyword>
<dbReference type="InterPro" id="IPR019888">
    <property type="entry name" value="Tscrpt_reg_AsnC-like"/>
</dbReference>
<dbReference type="CDD" id="cd00090">
    <property type="entry name" value="HTH_ARSR"/>
    <property type="match status" value="1"/>
</dbReference>
<dbReference type="Pfam" id="PF13404">
    <property type="entry name" value="HTH_AsnC-type"/>
    <property type="match status" value="1"/>
</dbReference>
<comment type="caution">
    <text evidence="5">The sequence shown here is derived from an EMBL/GenBank/DDBJ whole genome shotgun (WGS) entry which is preliminary data.</text>
</comment>
<dbReference type="Proteomes" id="UP000297753">
    <property type="component" value="Unassembled WGS sequence"/>
</dbReference>
<dbReference type="InterPro" id="IPR036388">
    <property type="entry name" value="WH-like_DNA-bd_sf"/>
</dbReference>
<evidence type="ECO:0000256" key="2">
    <source>
        <dbReference type="ARBA" id="ARBA00023125"/>
    </source>
</evidence>
<dbReference type="InterPro" id="IPR019887">
    <property type="entry name" value="Tscrpt_reg_AsnC/Lrp_C"/>
</dbReference>
<dbReference type="GO" id="GO:0043565">
    <property type="term" value="F:sequence-specific DNA binding"/>
    <property type="evidence" value="ECO:0007669"/>
    <property type="project" value="InterPro"/>
</dbReference>
<name>A0A4Y8WEL7_9VIBR</name>
<dbReference type="AlphaFoldDB" id="A0A4Y8WEL7"/>
<dbReference type="PANTHER" id="PTHR30154:SF34">
    <property type="entry name" value="TRANSCRIPTIONAL REGULATOR AZLB"/>
    <property type="match status" value="1"/>
</dbReference>
<accession>A0A4Y8WEL7</accession>
<protein>
    <submittedName>
        <fullName evidence="5">Lrp/AsnC family transcriptional regulator</fullName>
    </submittedName>
</protein>
<dbReference type="PANTHER" id="PTHR30154">
    <property type="entry name" value="LEUCINE-RESPONSIVE REGULATORY PROTEIN"/>
    <property type="match status" value="1"/>
</dbReference>
<dbReference type="InterPro" id="IPR011008">
    <property type="entry name" value="Dimeric_a/b-barrel"/>
</dbReference>
<dbReference type="SMART" id="SM00344">
    <property type="entry name" value="HTH_ASNC"/>
    <property type="match status" value="1"/>
</dbReference>
<keyword evidence="6" id="KW-1185">Reference proteome</keyword>
<dbReference type="SUPFAM" id="SSF46785">
    <property type="entry name" value="Winged helix' DNA-binding domain"/>
    <property type="match status" value="1"/>
</dbReference>
<dbReference type="Gene3D" id="1.10.10.10">
    <property type="entry name" value="Winged helix-like DNA-binding domain superfamily/Winged helix DNA-binding domain"/>
    <property type="match status" value="1"/>
</dbReference>
<feature type="domain" description="HTH asnC-type" evidence="4">
    <location>
        <begin position="1"/>
        <end position="67"/>
    </location>
</feature>
<dbReference type="SUPFAM" id="SSF54909">
    <property type="entry name" value="Dimeric alpha+beta barrel"/>
    <property type="match status" value="1"/>
</dbReference>
<dbReference type="PROSITE" id="PS50956">
    <property type="entry name" value="HTH_ASNC_2"/>
    <property type="match status" value="1"/>
</dbReference>
<organism evidence="5 6">
    <name type="scientific">Vibrio ouci</name>
    <dbReference type="NCBI Taxonomy" id="2499078"/>
    <lineage>
        <taxon>Bacteria</taxon>
        <taxon>Pseudomonadati</taxon>
        <taxon>Pseudomonadota</taxon>
        <taxon>Gammaproteobacteria</taxon>
        <taxon>Vibrionales</taxon>
        <taxon>Vibrionaceae</taxon>
        <taxon>Vibrio</taxon>
    </lineage>
</organism>
<evidence type="ECO:0000313" key="6">
    <source>
        <dbReference type="Proteomes" id="UP000297753"/>
    </source>
</evidence>
<dbReference type="PRINTS" id="PR00033">
    <property type="entry name" value="HTHASNC"/>
</dbReference>
<dbReference type="InterPro" id="IPR000485">
    <property type="entry name" value="AsnC-type_HTH_dom"/>
</dbReference>
<dbReference type="RefSeq" id="WP_134835898.1">
    <property type="nucleotide sequence ID" value="NZ_SATR01000019.1"/>
</dbReference>
<sequence>MDKFDAQIVSILKNNARESVSDIARQVNLSRSAVTARIQKLEQENIILGYHADIALANPKDLIKAYLALKFDMSRSTHYCEAYAEMIYQIDGVKWCHAISGETDMMLYVEVETMTRLNEIRDELQRIPELRHLMTHTVLTEFFNTMQNVK</sequence>
<dbReference type="GO" id="GO:0043200">
    <property type="term" value="P:response to amino acid"/>
    <property type="evidence" value="ECO:0007669"/>
    <property type="project" value="TreeGrafter"/>
</dbReference>
<dbReference type="Pfam" id="PF01037">
    <property type="entry name" value="AsnC_trans_reg"/>
    <property type="match status" value="1"/>
</dbReference>
<evidence type="ECO:0000259" key="4">
    <source>
        <dbReference type="PROSITE" id="PS50956"/>
    </source>
</evidence>
<dbReference type="Gene3D" id="3.30.70.920">
    <property type="match status" value="1"/>
</dbReference>
<keyword evidence="1" id="KW-0805">Transcription regulation</keyword>
<dbReference type="GO" id="GO:0006355">
    <property type="term" value="P:regulation of DNA-templated transcription"/>
    <property type="evidence" value="ECO:0007669"/>
    <property type="project" value="UniProtKB-ARBA"/>
</dbReference>
<dbReference type="OrthoDB" id="5476at2"/>